<dbReference type="Proteomes" id="UP000094147">
    <property type="component" value="Chromosome"/>
</dbReference>
<dbReference type="OrthoDB" id="5698243at2"/>
<keyword evidence="4" id="KW-1185">Reference proteome</keyword>
<dbReference type="AlphaFoldDB" id="A0A1B3BCR7"/>
<evidence type="ECO:0000259" key="2">
    <source>
        <dbReference type="PROSITE" id="PS50119"/>
    </source>
</evidence>
<evidence type="ECO:0000313" key="4">
    <source>
        <dbReference type="Proteomes" id="UP000094147"/>
    </source>
</evidence>
<feature type="transmembrane region" description="Helical" evidence="1">
    <location>
        <begin position="104"/>
        <end position="123"/>
    </location>
</feature>
<keyword evidence="1" id="KW-0472">Membrane</keyword>
<name>A0A1B3BCR7_9GAMM</name>
<evidence type="ECO:0000256" key="1">
    <source>
        <dbReference type="SAM" id="Phobius"/>
    </source>
</evidence>
<keyword evidence="1" id="KW-1133">Transmembrane helix</keyword>
<gene>
    <name evidence="3" type="ORF">KS2013_1844</name>
</gene>
<dbReference type="STRING" id="1144748.KS2013_1844"/>
<sequence length="478" mass="54448">MNCKYHTQAKAQWFCHDCDTSFCINCCDMAEREIAPRCLLCRNHLNSLGVSDKVTPFWNKLSYFNKYPWQKGATGFLMLYMAIAFAVGLINDFISFWILNRLLVFAVLSIGIGYVFKVLITTAKGKFDAPSYDEAIIFDSEGMMGKVIGLFVMLTLIGYFVILPMGVAAIQIYLALVSFSMPAILIILAMEKHVFAAINPARIATCIKAIGWPYLLLFGFSYLIDNGLGFAMSEIHFWLPQAIAYPMLFGAGAYFYIVKFNMFGYVAYQYHNELGYGIDFENLLSSEGEDAPIKRLFSKSDVYIQEGRYEDAESVLYELAQDKRHTVKALERLVRLNIARQNPAGALKAAKNYFDYPELGTIPAEALRLYEDMVGFEPRFKPMNAKARAILVKQMRHKRYADEVKKLCSIPDSMKQDMNLPSLMLARARFESDVMNSDDRALKILDVLLQRYPNGAHQREAEQLRQVCHSMRHKLPSV</sequence>
<keyword evidence="1" id="KW-0812">Transmembrane</keyword>
<feature type="transmembrane region" description="Helical" evidence="1">
    <location>
        <begin position="168"/>
        <end position="189"/>
    </location>
</feature>
<protein>
    <recommendedName>
        <fullName evidence="2">B box-type domain-containing protein</fullName>
    </recommendedName>
</protein>
<dbReference type="InterPro" id="IPR000315">
    <property type="entry name" value="Znf_B-box"/>
</dbReference>
<dbReference type="EMBL" id="CP012418">
    <property type="protein sequence ID" value="AOE50553.1"/>
    <property type="molecule type" value="Genomic_DNA"/>
</dbReference>
<feature type="domain" description="B box-type" evidence="2">
    <location>
        <begin position="1"/>
        <end position="57"/>
    </location>
</feature>
<feature type="transmembrane region" description="Helical" evidence="1">
    <location>
        <begin position="143"/>
        <end position="162"/>
    </location>
</feature>
<reference evidence="4" key="1">
    <citation type="submission" date="2015-08" db="EMBL/GenBank/DDBJ databases">
        <authorList>
            <person name="Kim K.M."/>
        </authorList>
    </citation>
    <scope>NUCLEOTIDE SEQUENCE [LARGE SCALE GENOMIC DNA]</scope>
    <source>
        <strain evidence="4">KCTC 23892</strain>
    </source>
</reference>
<dbReference type="PROSITE" id="PS50119">
    <property type="entry name" value="ZF_BBOX"/>
    <property type="match status" value="1"/>
</dbReference>
<dbReference type="KEGG" id="ksd:KS2013_1844"/>
<evidence type="ECO:0000313" key="3">
    <source>
        <dbReference type="EMBL" id="AOE50553.1"/>
    </source>
</evidence>
<dbReference type="GO" id="GO:0008270">
    <property type="term" value="F:zinc ion binding"/>
    <property type="evidence" value="ECO:0007669"/>
    <property type="project" value="InterPro"/>
</dbReference>
<feature type="transmembrane region" description="Helical" evidence="1">
    <location>
        <begin position="235"/>
        <end position="257"/>
    </location>
</feature>
<proteinExistence type="predicted"/>
<feature type="transmembrane region" description="Helical" evidence="1">
    <location>
        <begin position="201"/>
        <end position="223"/>
    </location>
</feature>
<accession>A0A1B3BCR7</accession>
<feature type="transmembrane region" description="Helical" evidence="1">
    <location>
        <begin position="76"/>
        <end position="98"/>
    </location>
</feature>
<organism evidence="3 4">
    <name type="scientific">Kangiella sediminilitoris</name>
    <dbReference type="NCBI Taxonomy" id="1144748"/>
    <lineage>
        <taxon>Bacteria</taxon>
        <taxon>Pseudomonadati</taxon>
        <taxon>Pseudomonadota</taxon>
        <taxon>Gammaproteobacteria</taxon>
        <taxon>Kangiellales</taxon>
        <taxon>Kangiellaceae</taxon>
        <taxon>Kangiella</taxon>
    </lineage>
</organism>